<name>A0A5Q2FH70_9ACTN</name>
<evidence type="ECO:0000259" key="2">
    <source>
        <dbReference type="Pfam" id="PF00149"/>
    </source>
</evidence>
<dbReference type="KEGG" id="rain:Rai3103_16140"/>
<organism evidence="3 4">
    <name type="scientific">Raineyella fluvialis</name>
    <dbReference type="NCBI Taxonomy" id="2662261"/>
    <lineage>
        <taxon>Bacteria</taxon>
        <taxon>Bacillati</taxon>
        <taxon>Actinomycetota</taxon>
        <taxon>Actinomycetes</taxon>
        <taxon>Propionibacteriales</taxon>
        <taxon>Propionibacteriaceae</taxon>
        <taxon>Raineyella</taxon>
    </lineage>
</organism>
<gene>
    <name evidence="3" type="ORF">Rai3103_16140</name>
</gene>
<keyword evidence="4" id="KW-1185">Reference proteome</keyword>
<feature type="signal peptide" evidence="1">
    <location>
        <begin position="1"/>
        <end position="29"/>
    </location>
</feature>
<dbReference type="SUPFAM" id="SSF56300">
    <property type="entry name" value="Metallo-dependent phosphatases"/>
    <property type="match status" value="1"/>
</dbReference>
<sequence>MRVRRLGIALTAAALLAAAPSGIAPHAIAAPSATNQGQHRGQGQDYSMAVIGDVPYGSAQIAAFPTWIDQINADPDVRFVTHVGDIKNGSSRCDDAYFQQIQTDFDRFQDPLVYTIGDNEWTDCHRGNNGAYNPLERLSALRSVFFSEPGRTNGQAVPIDSQSAAGFPENVNFERAGLDVAAVDIVGSNNDLQPWTGIGLTAPTAAQLDEERARTANAIVTIDRAFDDAQRHQHTAVAIMLQADMFDPTYTPTWNDISAFQPLVRHLVERSAAFDGEVYLFNGDSHVFRVDQPLAAGSTWLATYGITNASAGNLTRVTVDGSSNNKDWLKLTVHPQADSHVVTWERIAYQ</sequence>
<dbReference type="InterPro" id="IPR029052">
    <property type="entry name" value="Metallo-depent_PP-like"/>
</dbReference>
<dbReference type="Pfam" id="PF00149">
    <property type="entry name" value="Metallophos"/>
    <property type="match status" value="1"/>
</dbReference>
<dbReference type="InterPro" id="IPR004843">
    <property type="entry name" value="Calcineurin-like_PHP"/>
</dbReference>
<evidence type="ECO:0000256" key="1">
    <source>
        <dbReference type="SAM" id="SignalP"/>
    </source>
</evidence>
<evidence type="ECO:0000313" key="4">
    <source>
        <dbReference type="Proteomes" id="UP000386847"/>
    </source>
</evidence>
<feature type="domain" description="Calcineurin-like phosphoesterase" evidence="2">
    <location>
        <begin position="49"/>
        <end position="143"/>
    </location>
</feature>
<dbReference type="EMBL" id="CP045725">
    <property type="protein sequence ID" value="QGF24894.1"/>
    <property type="molecule type" value="Genomic_DNA"/>
</dbReference>
<proteinExistence type="predicted"/>
<reference evidence="3 4" key="1">
    <citation type="submission" date="2019-10" db="EMBL/GenBank/DDBJ databases">
        <title>Genomic analysis of Raineyella sp. CBA3103.</title>
        <authorList>
            <person name="Roh S.W."/>
        </authorList>
    </citation>
    <scope>NUCLEOTIDE SEQUENCE [LARGE SCALE GENOMIC DNA]</scope>
    <source>
        <strain evidence="3 4">CBA3103</strain>
    </source>
</reference>
<dbReference type="RefSeq" id="WP_153573423.1">
    <property type="nucleotide sequence ID" value="NZ_CP045725.1"/>
</dbReference>
<dbReference type="GO" id="GO:0016787">
    <property type="term" value="F:hydrolase activity"/>
    <property type="evidence" value="ECO:0007669"/>
    <property type="project" value="InterPro"/>
</dbReference>
<keyword evidence="1" id="KW-0732">Signal</keyword>
<feature type="chain" id="PRO_5024329507" description="Calcineurin-like phosphoesterase domain-containing protein" evidence="1">
    <location>
        <begin position="30"/>
        <end position="350"/>
    </location>
</feature>
<accession>A0A5Q2FH70</accession>
<evidence type="ECO:0000313" key="3">
    <source>
        <dbReference type="EMBL" id="QGF24894.1"/>
    </source>
</evidence>
<dbReference type="AlphaFoldDB" id="A0A5Q2FH70"/>
<dbReference type="Proteomes" id="UP000386847">
    <property type="component" value="Chromosome"/>
</dbReference>
<protein>
    <recommendedName>
        <fullName evidence="2">Calcineurin-like phosphoesterase domain-containing protein</fullName>
    </recommendedName>
</protein>